<evidence type="ECO:0000313" key="1">
    <source>
        <dbReference type="EMBL" id="CAG7580548.1"/>
    </source>
</evidence>
<protein>
    <submittedName>
        <fullName evidence="1">Uncharacterized protein</fullName>
    </submittedName>
</protein>
<sequence>MGYLDNKREEYFCEIKYLYIGSDLNIKSLDPLKDIKGILSDDSKETLINLIRVKNIYDRRNISNTKLDSEISNYKMKLREDRLSIILDKNAAK</sequence>
<organism evidence="1">
    <name type="scientific">uncultured marine phage</name>
    <dbReference type="NCBI Taxonomy" id="707152"/>
    <lineage>
        <taxon>Viruses</taxon>
        <taxon>environmental samples</taxon>
    </lineage>
</organism>
<reference evidence="1" key="1">
    <citation type="submission" date="2021-06" db="EMBL/GenBank/DDBJ databases">
        <authorList>
            <person name="Gannon L."/>
            <person name="Redgwell R T."/>
            <person name="Michniewski S."/>
            <person name="Harrison D C."/>
            <person name="Millard A."/>
        </authorList>
    </citation>
    <scope>NUCLEOTIDE SEQUENCE</scope>
</reference>
<dbReference type="EMBL" id="OU342829">
    <property type="protein sequence ID" value="CAG7580548.1"/>
    <property type="molecule type" value="Genomic_DNA"/>
</dbReference>
<gene>
    <name evidence="1" type="ORF">SLAVMIC_00470</name>
</gene>
<name>A0A8D9CA34_9VIRU</name>
<proteinExistence type="predicted"/>
<accession>A0A8D9CA34</accession>